<dbReference type="AlphaFoldDB" id="A0A5J4VUF9"/>
<protein>
    <submittedName>
        <fullName evidence="1">Uncharacterized protein</fullName>
    </submittedName>
</protein>
<evidence type="ECO:0000313" key="1">
    <source>
        <dbReference type="EMBL" id="KAA6386247.1"/>
    </source>
</evidence>
<reference evidence="1 2" key="1">
    <citation type="submission" date="2019-03" db="EMBL/GenBank/DDBJ databases">
        <title>Single cell metagenomics reveals metabolic interactions within the superorganism composed of flagellate Streblomastix strix and complex community of Bacteroidetes bacteria on its surface.</title>
        <authorList>
            <person name="Treitli S.C."/>
            <person name="Kolisko M."/>
            <person name="Husnik F."/>
            <person name="Keeling P."/>
            <person name="Hampl V."/>
        </authorList>
    </citation>
    <scope>NUCLEOTIDE SEQUENCE [LARGE SCALE GENOMIC DNA]</scope>
    <source>
        <strain evidence="1">ST1C</strain>
    </source>
</reference>
<comment type="caution">
    <text evidence="1">The sequence shown here is derived from an EMBL/GenBank/DDBJ whole genome shotgun (WGS) entry which is preliminary data.</text>
</comment>
<dbReference type="Proteomes" id="UP000324800">
    <property type="component" value="Unassembled WGS sequence"/>
</dbReference>
<dbReference type="EMBL" id="SNRW01004889">
    <property type="protein sequence ID" value="KAA6386247.1"/>
    <property type="molecule type" value="Genomic_DNA"/>
</dbReference>
<proteinExistence type="predicted"/>
<name>A0A5J4VUF9_9EUKA</name>
<organism evidence="1 2">
    <name type="scientific">Streblomastix strix</name>
    <dbReference type="NCBI Taxonomy" id="222440"/>
    <lineage>
        <taxon>Eukaryota</taxon>
        <taxon>Metamonada</taxon>
        <taxon>Preaxostyla</taxon>
        <taxon>Oxymonadida</taxon>
        <taxon>Streblomastigidae</taxon>
        <taxon>Streblomastix</taxon>
    </lineage>
</organism>
<sequence>MILPTHMATFCEYTQPYISQLRHGILYEKVENKENKILTNDQEKQLVQTILKKSDERQLMSHIKIKEVTEDMNRKSSSDGVVRRLIDRNSVILESINAKPIGNGRTNFKEGDARKYEDTLEQEVVCLPPDVIYCIYESGIQFFMDARSKKVVVRRQDDATEVNIPLNRNEPKMSLLGAISLSCEAIPPLLILK</sequence>
<evidence type="ECO:0000313" key="2">
    <source>
        <dbReference type="Proteomes" id="UP000324800"/>
    </source>
</evidence>
<gene>
    <name evidence="1" type="ORF">EZS28_018228</name>
</gene>
<accession>A0A5J4VUF9</accession>